<name>A0AAV8BXZ6_9POAL</name>
<evidence type="ECO:0000256" key="6">
    <source>
        <dbReference type="ARBA" id="ARBA00022527"/>
    </source>
</evidence>
<dbReference type="GO" id="GO:0005886">
    <property type="term" value="C:plasma membrane"/>
    <property type="evidence" value="ECO:0007669"/>
    <property type="project" value="UniProtKB-SubCell"/>
</dbReference>
<dbReference type="GO" id="GO:0005524">
    <property type="term" value="F:ATP binding"/>
    <property type="evidence" value="ECO:0007669"/>
    <property type="project" value="UniProtKB-UniRule"/>
</dbReference>
<evidence type="ECO:0000256" key="8">
    <source>
        <dbReference type="ARBA" id="ARBA00022614"/>
    </source>
</evidence>
<evidence type="ECO:0000256" key="14">
    <source>
        <dbReference type="ARBA" id="ARBA00022777"/>
    </source>
</evidence>
<dbReference type="FunFam" id="3.80.10.10:FF:000453">
    <property type="entry name" value="Leucine-rich receptor-like protein kinase family protein"/>
    <property type="match status" value="1"/>
</dbReference>
<dbReference type="GO" id="GO:0006952">
    <property type="term" value="P:defense response"/>
    <property type="evidence" value="ECO:0007669"/>
    <property type="project" value="UniProtKB-ARBA"/>
</dbReference>
<feature type="transmembrane region" description="Helical" evidence="26">
    <location>
        <begin position="672"/>
        <end position="694"/>
    </location>
</feature>
<dbReference type="PANTHER" id="PTHR27000">
    <property type="entry name" value="LEUCINE-RICH REPEAT RECEPTOR-LIKE PROTEIN KINASE FAMILY PROTEIN-RELATED"/>
    <property type="match status" value="1"/>
</dbReference>
<dbReference type="Gene3D" id="1.10.510.10">
    <property type="entry name" value="Transferase(Phosphotransferase) domain 1"/>
    <property type="match status" value="1"/>
</dbReference>
<evidence type="ECO:0000313" key="29">
    <source>
        <dbReference type="EMBL" id="KAJ4748034.1"/>
    </source>
</evidence>
<evidence type="ECO:0000256" key="23">
    <source>
        <dbReference type="ARBA" id="ARBA00056628"/>
    </source>
</evidence>
<evidence type="ECO:0000256" key="10">
    <source>
        <dbReference type="ARBA" id="ARBA00022692"/>
    </source>
</evidence>
<dbReference type="PANTHER" id="PTHR27000:SF777">
    <property type="entry name" value="PROTEIN KINASE DOMAIN-CONTAINING PROTEIN"/>
    <property type="match status" value="1"/>
</dbReference>
<evidence type="ECO:0000256" key="5">
    <source>
        <dbReference type="ARBA" id="ARBA00022475"/>
    </source>
</evidence>
<dbReference type="SMART" id="SM00220">
    <property type="entry name" value="S_TKc"/>
    <property type="match status" value="1"/>
</dbReference>
<feature type="domain" description="Protein kinase" evidence="28">
    <location>
        <begin position="731"/>
        <end position="1035"/>
    </location>
</feature>
<keyword evidence="5" id="KW-1003">Cell membrane</keyword>
<accession>A0AAV8BXZ6</accession>
<gene>
    <name evidence="29" type="ORF">LUZ62_082439</name>
</gene>
<keyword evidence="10 26" id="KW-0812">Transmembrane</keyword>
<dbReference type="Pfam" id="PF23598">
    <property type="entry name" value="LRR_14"/>
    <property type="match status" value="1"/>
</dbReference>
<dbReference type="PROSITE" id="PS00108">
    <property type="entry name" value="PROTEIN_KINASE_ST"/>
    <property type="match status" value="1"/>
</dbReference>
<comment type="function">
    <text evidence="22">Receptor kinase that detects X.oryzae pv. oryzae protein Ax21 to promote innate immunity. Following X.oryzae pv. oryzae protein Ax21 detection, undergoes cleavage, releasing the processed protein kinase Xa21 chain.</text>
</comment>
<dbReference type="EC" id="2.7.11.1" evidence="4"/>
<evidence type="ECO:0000256" key="13">
    <source>
        <dbReference type="ARBA" id="ARBA00022741"/>
    </source>
</evidence>
<organism evidence="29 30">
    <name type="scientific">Rhynchospora pubera</name>
    <dbReference type="NCBI Taxonomy" id="906938"/>
    <lineage>
        <taxon>Eukaryota</taxon>
        <taxon>Viridiplantae</taxon>
        <taxon>Streptophyta</taxon>
        <taxon>Embryophyta</taxon>
        <taxon>Tracheophyta</taxon>
        <taxon>Spermatophyta</taxon>
        <taxon>Magnoliopsida</taxon>
        <taxon>Liliopsida</taxon>
        <taxon>Poales</taxon>
        <taxon>Cyperaceae</taxon>
        <taxon>Cyperoideae</taxon>
        <taxon>Rhynchosporeae</taxon>
        <taxon>Rhynchospora</taxon>
    </lineage>
</organism>
<comment type="subcellular location">
    <subcellularLocation>
        <location evidence="1">Cell membrane</location>
        <topology evidence="1">Single-pass type I membrane protein</topology>
    </subcellularLocation>
    <subcellularLocation>
        <location evidence="2">Endoplasmic reticulum membrane</location>
        <topology evidence="2">Single-pass membrane protein</topology>
    </subcellularLocation>
</comment>
<dbReference type="SMART" id="SM00365">
    <property type="entry name" value="LRR_SD22"/>
    <property type="match status" value="5"/>
</dbReference>
<evidence type="ECO:0000256" key="16">
    <source>
        <dbReference type="ARBA" id="ARBA00022989"/>
    </source>
</evidence>
<feature type="chain" id="PRO_5043967262" description="Receptor kinase-like protein Xa21" evidence="27">
    <location>
        <begin position="27"/>
        <end position="1055"/>
    </location>
</feature>
<evidence type="ECO:0000313" key="30">
    <source>
        <dbReference type="Proteomes" id="UP001140206"/>
    </source>
</evidence>
<dbReference type="InterPro" id="IPR055414">
    <property type="entry name" value="LRR_R13L4/SHOC2-like"/>
</dbReference>
<comment type="catalytic activity">
    <reaction evidence="21">
        <text>L-seryl-[protein] + ATP = O-phospho-L-seryl-[protein] + ADP + H(+)</text>
        <dbReference type="Rhea" id="RHEA:17989"/>
        <dbReference type="Rhea" id="RHEA-COMP:9863"/>
        <dbReference type="Rhea" id="RHEA-COMP:11604"/>
        <dbReference type="ChEBI" id="CHEBI:15378"/>
        <dbReference type="ChEBI" id="CHEBI:29999"/>
        <dbReference type="ChEBI" id="CHEBI:30616"/>
        <dbReference type="ChEBI" id="CHEBI:83421"/>
        <dbReference type="ChEBI" id="CHEBI:456216"/>
        <dbReference type="EC" id="2.7.11.1"/>
    </reaction>
</comment>
<dbReference type="InterPro" id="IPR032675">
    <property type="entry name" value="LRR_dom_sf"/>
</dbReference>
<dbReference type="InterPro" id="IPR003591">
    <property type="entry name" value="Leu-rich_rpt_typical-subtyp"/>
</dbReference>
<evidence type="ECO:0000256" key="11">
    <source>
        <dbReference type="ARBA" id="ARBA00022729"/>
    </source>
</evidence>
<keyword evidence="15 25" id="KW-0067">ATP-binding</keyword>
<evidence type="ECO:0000256" key="4">
    <source>
        <dbReference type="ARBA" id="ARBA00012513"/>
    </source>
</evidence>
<dbReference type="Pfam" id="PF00560">
    <property type="entry name" value="LRR_1"/>
    <property type="match status" value="8"/>
</dbReference>
<dbReference type="InterPro" id="IPR001611">
    <property type="entry name" value="Leu-rich_rpt"/>
</dbReference>
<dbReference type="InterPro" id="IPR013210">
    <property type="entry name" value="LRR_N_plant-typ"/>
</dbReference>
<evidence type="ECO:0000256" key="20">
    <source>
        <dbReference type="ARBA" id="ARBA00047899"/>
    </source>
</evidence>
<keyword evidence="8" id="KW-0433">Leucine-rich repeat</keyword>
<evidence type="ECO:0000259" key="28">
    <source>
        <dbReference type="PROSITE" id="PS50011"/>
    </source>
</evidence>
<evidence type="ECO:0000256" key="19">
    <source>
        <dbReference type="ARBA" id="ARBA00023180"/>
    </source>
</evidence>
<dbReference type="FunFam" id="3.30.200.20:FF:000432">
    <property type="entry name" value="LRR receptor-like serine/threonine-protein kinase EFR"/>
    <property type="match status" value="1"/>
</dbReference>
<keyword evidence="11 27" id="KW-0732">Signal</keyword>
<dbReference type="FunFam" id="1.10.510.10:FF:000358">
    <property type="entry name" value="Putative leucine-rich repeat receptor-like serine/threonine-protein kinase"/>
    <property type="match status" value="1"/>
</dbReference>
<evidence type="ECO:0000256" key="17">
    <source>
        <dbReference type="ARBA" id="ARBA00023136"/>
    </source>
</evidence>
<dbReference type="InterPro" id="IPR001245">
    <property type="entry name" value="Ser-Thr/Tyr_kinase_cat_dom"/>
</dbReference>
<dbReference type="AlphaFoldDB" id="A0AAV8BXZ6"/>
<dbReference type="SMART" id="SM00369">
    <property type="entry name" value="LRR_TYP"/>
    <property type="match status" value="7"/>
</dbReference>
<evidence type="ECO:0000256" key="18">
    <source>
        <dbReference type="ARBA" id="ARBA00023170"/>
    </source>
</evidence>
<evidence type="ECO:0000256" key="26">
    <source>
        <dbReference type="SAM" id="Phobius"/>
    </source>
</evidence>
<dbReference type="Pfam" id="PF07714">
    <property type="entry name" value="PK_Tyr_Ser-Thr"/>
    <property type="match status" value="1"/>
</dbReference>
<comment type="catalytic activity">
    <reaction evidence="20">
        <text>L-threonyl-[protein] + ATP = O-phospho-L-threonyl-[protein] + ADP + H(+)</text>
        <dbReference type="Rhea" id="RHEA:46608"/>
        <dbReference type="Rhea" id="RHEA-COMP:11060"/>
        <dbReference type="Rhea" id="RHEA-COMP:11605"/>
        <dbReference type="ChEBI" id="CHEBI:15378"/>
        <dbReference type="ChEBI" id="CHEBI:30013"/>
        <dbReference type="ChEBI" id="CHEBI:30616"/>
        <dbReference type="ChEBI" id="CHEBI:61977"/>
        <dbReference type="ChEBI" id="CHEBI:456216"/>
        <dbReference type="EC" id="2.7.11.1"/>
    </reaction>
</comment>
<dbReference type="Gene3D" id="3.30.200.20">
    <property type="entry name" value="Phosphorylase Kinase, domain 1"/>
    <property type="match status" value="1"/>
</dbReference>
<dbReference type="SUPFAM" id="SSF52058">
    <property type="entry name" value="L domain-like"/>
    <property type="match status" value="1"/>
</dbReference>
<dbReference type="GO" id="GO:0004674">
    <property type="term" value="F:protein serine/threonine kinase activity"/>
    <property type="evidence" value="ECO:0007669"/>
    <property type="project" value="UniProtKB-KW"/>
</dbReference>
<keyword evidence="7" id="KW-0597">Phosphoprotein</keyword>
<comment type="caution">
    <text evidence="29">The sequence shown here is derived from an EMBL/GenBank/DDBJ whole genome shotgun (WGS) entry which is preliminary data.</text>
</comment>
<dbReference type="GO" id="GO:0005789">
    <property type="term" value="C:endoplasmic reticulum membrane"/>
    <property type="evidence" value="ECO:0007669"/>
    <property type="project" value="UniProtKB-SubCell"/>
</dbReference>
<evidence type="ECO:0000256" key="22">
    <source>
        <dbReference type="ARBA" id="ARBA00054320"/>
    </source>
</evidence>
<evidence type="ECO:0000256" key="9">
    <source>
        <dbReference type="ARBA" id="ARBA00022679"/>
    </source>
</evidence>
<dbReference type="GO" id="GO:0009791">
    <property type="term" value="P:post-embryonic development"/>
    <property type="evidence" value="ECO:0007669"/>
    <property type="project" value="UniProtKB-ARBA"/>
</dbReference>
<evidence type="ECO:0000256" key="27">
    <source>
        <dbReference type="SAM" id="SignalP"/>
    </source>
</evidence>
<dbReference type="SUPFAM" id="SSF56112">
    <property type="entry name" value="Protein kinase-like (PK-like)"/>
    <property type="match status" value="1"/>
</dbReference>
<evidence type="ECO:0000256" key="25">
    <source>
        <dbReference type="PROSITE-ProRule" id="PRU10141"/>
    </source>
</evidence>
<sequence length="1055" mass="116548">MDGVNFFLTFHLLILCSSTVLVPVKANNNETDLYALISFKSLISGDPLGMLSSWNNTLPHCQWTGVTCGRSHTDRVTALVLNSKELSGHISPSLANLTFLQKLSLSDNKLTGSIPDDLGRLSRLRFINFSINSLEGRIPSTLENCSNLKVLSLRNNNLGGTIPADLANCKKLTIVNLRKNVLVGAIPPEFGSLQQLTALTLGNNNLTGTIPPELGNLTNLQGLLLHFNTFKDSIPSSFGKLQSLESLYLYDNNISGKIPNSLYNISSITDLELSTNQIHGTLPSDICKYFPDLQTLYLYENQLSGEIPISLPNCSFLSSIDIQHNSFTGTIPPSIGKLSYLYWLYAANNQFSAKIPNDWDFFNSLINCTDLQVLDLGDNQFEGTIPGSIANLSTSLYILALNSNPISGSIPRGVDKLTNLIALNLGQTLLRGPILKEIGSLWKLQMLDLSASMMLSKIPSTFRNFTSMTKLYLQNNNLEGHIPPEISNMHVLELLNISNNKLIGEIPKEIMYLPSLSIGLFLSNNYLSGALPLEIGKMKNVMEVSLTNNNLSGEIPSTIEGCQLLQILHLNGNLFHGSIPPSMSNMKGLQELDLSNNNFSGGVPEFLAEMQLQKLNLSFNNFEGELPGKGVFRNISAINVSGNPKLCGGIPKLQLPKCNKNITERRYLSRRFVTSIILIATVLLFLLIILLLLISRYWGRRTQTNPQHTIDLKSQFNSVAYNELLRATNAFSLENIIGRGTFGVVYRAPISFDNVTTVVAVKVLNLEQHGACKSFLSECEALRNIRHRNVMKVLSVCSSIDHKGNNFKALVFEFMPNGSLDEWLHNLGTNRPFRSLNLIQMLNIAIDVAAGLDYLHNHGPHPIVHCDLKPSNVLLDANMTARIGDFGLARLLVEPHTLFSQSTASTVGIKGSIGYIPPEYGMGSQVSVEGDVYSYGILLFEMFTGLSPTDERFRDGFNLSKHVHAAFPEKIMDITDTKLLSVKDEGEMLYAIENVEDSLVSVISCGLMCSKESSKERITIKEVIKELLSSRDKLLRGHTTKRQIKQQANIGKHYV</sequence>
<comment type="function">
    <text evidence="23">The processed protein kinase Xa21 chain released by protein cleavage after X.oryzae pv. oryzae protein Ax21 detection translocates into the nucleus where it can bind and regulate WRKY62, a transcription factor. Confers resistance to the bacterial pathogen X.oryzae pv. oryzae (Xoo).</text>
</comment>
<protein>
    <recommendedName>
        <fullName evidence="24">Receptor kinase-like protein Xa21</fullName>
        <ecNumber evidence="4">2.7.11.1</ecNumber>
    </recommendedName>
</protein>
<feature type="binding site" evidence="25">
    <location>
        <position position="762"/>
    </location>
    <ligand>
        <name>ATP</name>
        <dbReference type="ChEBI" id="CHEBI:30616"/>
    </ligand>
</feature>
<proteinExistence type="inferred from homology"/>
<dbReference type="Gene3D" id="3.80.10.10">
    <property type="entry name" value="Ribonuclease Inhibitor"/>
    <property type="match status" value="4"/>
</dbReference>
<dbReference type="InterPro" id="IPR008271">
    <property type="entry name" value="Ser/Thr_kinase_AS"/>
</dbReference>
<keyword evidence="16 26" id="KW-1133">Transmembrane helix</keyword>
<evidence type="ECO:0000256" key="2">
    <source>
        <dbReference type="ARBA" id="ARBA00004389"/>
    </source>
</evidence>
<evidence type="ECO:0000256" key="12">
    <source>
        <dbReference type="ARBA" id="ARBA00022737"/>
    </source>
</evidence>
<dbReference type="PROSITE" id="PS00107">
    <property type="entry name" value="PROTEIN_KINASE_ATP"/>
    <property type="match status" value="1"/>
</dbReference>
<comment type="similarity">
    <text evidence="3">Belongs to the protein kinase superfamily. Ser/Thr protein kinase family.</text>
</comment>
<keyword evidence="19" id="KW-0325">Glycoprotein</keyword>
<evidence type="ECO:0000256" key="24">
    <source>
        <dbReference type="ARBA" id="ARBA00072040"/>
    </source>
</evidence>
<dbReference type="FunFam" id="3.80.10.10:FF:000288">
    <property type="entry name" value="LRR receptor-like serine/threonine-protein kinase EFR"/>
    <property type="match status" value="1"/>
</dbReference>
<dbReference type="Pfam" id="PF08263">
    <property type="entry name" value="LRRNT_2"/>
    <property type="match status" value="1"/>
</dbReference>
<evidence type="ECO:0000256" key="1">
    <source>
        <dbReference type="ARBA" id="ARBA00004251"/>
    </source>
</evidence>
<evidence type="ECO:0000256" key="21">
    <source>
        <dbReference type="ARBA" id="ARBA00048679"/>
    </source>
</evidence>
<dbReference type="Proteomes" id="UP001140206">
    <property type="component" value="Chromosome 5"/>
</dbReference>
<dbReference type="FunFam" id="3.80.10.10:FF:000275">
    <property type="entry name" value="Leucine-rich repeat receptor-like protein kinase"/>
    <property type="match status" value="1"/>
</dbReference>
<keyword evidence="12" id="KW-0677">Repeat</keyword>
<dbReference type="InterPro" id="IPR017441">
    <property type="entry name" value="Protein_kinase_ATP_BS"/>
</dbReference>
<dbReference type="PROSITE" id="PS50011">
    <property type="entry name" value="PROTEIN_KINASE_DOM"/>
    <property type="match status" value="1"/>
</dbReference>
<keyword evidence="6" id="KW-0723">Serine/threonine-protein kinase</keyword>
<keyword evidence="13 25" id="KW-0547">Nucleotide-binding</keyword>
<dbReference type="InterPro" id="IPR000719">
    <property type="entry name" value="Prot_kinase_dom"/>
</dbReference>
<feature type="signal peptide" evidence="27">
    <location>
        <begin position="1"/>
        <end position="26"/>
    </location>
</feature>
<keyword evidence="17 26" id="KW-0472">Membrane</keyword>
<evidence type="ECO:0000256" key="7">
    <source>
        <dbReference type="ARBA" id="ARBA00022553"/>
    </source>
</evidence>
<evidence type="ECO:0000256" key="3">
    <source>
        <dbReference type="ARBA" id="ARBA00008684"/>
    </source>
</evidence>
<dbReference type="SUPFAM" id="SSF52047">
    <property type="entry name" value="RNI-like"/>
    <property type="match status" value="1"/>
</dbReference>
<keyword evidence="18" id="KW-0675">Receptor</keyword>
<keyword evidence="30" id="KW-1185">Reference proteome</keyword>
<evidence type="ECO:0000256" key="15">
    <source>
        <dbReference type="ARBA" id="ARBA00022840"/>
    </source>
</evidence>
<dbReference type="GO" id="GO:0051707">
    <property type="term" value="P:response to other organism"/>
    <property type="evidence" value="ECO:0007669"/>
    <property type="project" value="UniProtKB-ARBA"/>
</dbReference>
<reference evidence="29" key="1">
    <citation type="submission" date="2022-08" db="EMBL/GenBank/DDBJ databases">
        <authorList>
            <person name="Marques A."/>
        </authorList>
    </citation>
    <scope>NUCLEOTIDE SEQUENCE</scope>
    <source>
        <strain evidence="29">RhyPub2mFocal</strain>
        <tissue evidence="29">Leaves</tissue>
    </source>
</reference>
<dbReference type="EMBL" id="JAMFTS010000005">
    <property type="protein sequence ID" value="KAJ4748034.1"/>
    <property type="molecule type" value="Genomic_DNA"/>
</dbReference>
<dbReference type="InterPro" id="IPR011009">
    <property type="entry name" value="Kinase-like_dom_sf"/>
</dbReference>
<keyword evidence="14" id="KW-0418">Kinase</keyword>
<keyword evidence="9" id="KW-0808">Transferase</keyword>